<organism evidence="2">
    <name type="scientific">freshwater metagenome</name>
    <dbReference type="NCBI Taxonomy" id="449393"/>
    <lineage>
        <taxon>unclassified sequences</taxon>
        <taxon>metagenomes</taxon>
        <taxon>ecological metagenomes</taxon>
    </lineage>
</organism>
<dbReference type="EMBL" id="JNSK01000002">
    <property type="protein sequence ID" value="KGA20590.1"/>
    <property type="molecule type" value="Genomic_DNA"/>
</dbReference>
<keyword evidence="1" id="KW-0812">Transmembrane</keyword>
<evidence type="ECO:0000313" key="2">
    <source>
        <dbReference type="EMBL" id="KGA20590.1"/>
    </source>
</evidence>
<feature type="transmembrane region" description="Helical" evidence="1">
    <location>
        <begin position="20"/>
        <end position="38"/>
    </location>
</feature>
<reference evidence="2" key="1">
    <citation type="submission" date="2014-05" db="EMBL/GenBank/DDBJ databases">
        <title>Key roles for freshwater Actinobacteria revealed by deep metagenomic sequencing.</title>
        <authorList>
            <person name="Ghai R."/>
            <person name="Mizuno C.M."/>
            <person name="Picazo A."/>
            <person name="Camacho A."/>
            <person name="Rodriguez-Valera F."/>
        </authorList>
    </citation>
    <scope>NUCLEOTIDE SEQUENCE</scope>
</reference>
<dbReference type="AlphaFoldDB" id="A0A094Q8P6"/>
<accession>A0A094Q8P6</accession>
<keyword evidence="1" id="KW-0472">Membrane</keyword>
<gene>
    <name evidence="2" type="ORF">GM50_1090</name>
</gene>
<protein>
    <recommendedName>
        <fullName evidence="3">Pilus assembly protein</fullName>
    </recommendedName>
</protein>
<name>A0A094Q8P6_9ZZZZ</name>
<sequence>MRNFLATIRSEKGSAVVEFVLLAIPLFIPIILFMSTFADVSDKESIARTLARESVRGFVLSRGDISAYSTAHHIATEGATALGLDSQEVSSMRVNIRCEAWPCITPRNRISLTITFYSNQGHREIKATAEEVLSPWV</sequence>
<proteinExistence type="predicted"/>
<keyword evidence="1" id="KW-1133">Transmembrane helix</keyword>
<evidence type="ECO:0008006" key="3">
    <source>
        <dbReference type="Google" id="ProtNLM"/>
    </source>
</evidence>
<comment type="caution">
    <text evidence="2">The sequence shown here is derived from an EMBL/GenBank/DDBJ whole genome shotgun (WGS) entry which is preliminary data.</text>
</comment>
<evidence type="ECO:0000256" key="1">
    <source>
        <dbReference type="SAM" id="Phobius"/>
    </source>
</evidence>